<dbReference type="PANTHER" id="PTHR12526">
    <property type="entry name" value="GLYCOSYLTRANSFERASE"/>
    <property type="match status" value="1"/>
</dbReference>
<dbReference type="OrthoDB" id="179766at2"/>
<evidence type="ECO:0000313" key="3">
    <source>
        <dbReference type="Proteomes" id="UP000050398"/>
    </source>
</evidence>
<feature type="domain" description="Glycosyl transferase family 1" evidence="1">
    <location>
        <begin position="188"/>
        <end position="352"/>
    </location>
</feature>
<dbReference type="EMBL" id="LIXZ01000030">
    <property type="protein sequence ID" value="KPL57692.1"/>
    <property type="molecule type" value="Genomic_DNA"/>
</dbReference>
<evidence type="ECO:0000313" key="2">
    <source>
        <dbReference type="EMBL" id="KPL57692.1"/>
    </source>
</evidence>
<dbReference type="PANTHER" id="PTHR12526:SF630">
    <property type="entry name" value="GLYCOSYLTRANSFERASE"/>
    <property type="match status" value="1"/>
</dbReference>
<protein>
    <submittedName>
        <fullName evidence="2">Glycosyl transferase family 1</fullName>
    </submittedName>
</protein>
<dbReference type="Pfam" id="PF00534">
    <property type="entry name" value="Glycos_transf_1"/>
    <property type="match status" value="1"/>
</dbReference>
<sequence>MTKVSILTHSFLDAYNNKIDKVYGGGLERYLYELCLILKGMGVEVEIHQLSFNDSFRTQLETTDLEGTVIYGYFCDDLEKIPDIFSEMSSKASGKLIYASCIWHPIHYKQDSLGICHGINWDRVDLAISMKDHVKENVQRALNSLRKIVSVDSHFLSYCRSTCFYEDNEKVELIPNFVDTKRFTPSAPSSPDGSIKLLFPRRISHERGIILMMAATDILLDRFPQLEIIFAGETIDHTPLSSAFYYWMNTHPHKTKIRHQVYSFDAMPKVYEQADMAVIPTIFSEGTSLSCLEALSAGLPIVSTNIGGLNDIIIDGYNGLLITPTVDRLVASVSELLQDTEKREEIASRARETAEAFDISIWKKRWGRVLEDYL</sequence>
<dbReference type="CDD" id="cd03801">
    <property type="entry name" value="GT4_PimA-like"/>
    <property type="match status" value="1"/>
</dbReference>
<dbReference type="AlphaFoldDB" id="A0A0P6WC88"/>
<name>A0A0P6WC88_9BACI</name>
<dbReference type="RefSeq" id="WP_060674939.1">
    <property type="nucleotide sequence ID" value="NZ_LIXZ01000030.1"/>
</dbReference>
<dbReference type="SUPFAM" id="SSF53756">
    <property type="entry name" value="UDP-Glycosyltransferase/glycogen phosphorylase"/>
    <property type="match status" value="1"/>
</dbReference>
<organism evidence="2 3">
    <name type="scientific">Rossellomorea vietnamensis</name>
    <dbReference type="NCBI Taxonomy" id="218284"/>
    <lineage>
        <taxon>Bacteria</taxon>
        <taxon>Bacillati</taxon>
        <taxon>Bacillota</taxon>
        <taxon>Bacilli</taxon>
        <taxon>Bacillales</taxon>
        <taxon>Bacillaceae</taxon>
        <taxon>Rossellomorea</taxon>
    </lineage>
</organism>
<dbReference type="Gene3D" id="3.40.50.2000">
    <property type="entry name" value="Glycogen Phosphorylase B"/>
    <property type="match status" value="2"/>
</dbReference>
<evidence type="ECO:0000259" key="1">
    <source>
        <dbReference type="Pfam" id="PF00534"/>
    </source>
</evidence>
<reference evidence="2 3" key="1">
    <citation type="submission" date="2015-08" db="EMBL/GenBank/DDBJ databases">
        <title>Draft Genome Sequence of Bacillus vietnamensis UCD-SED5.</title>
        <authorList>
            <person name="Lee R.D."/>
            <person name="Jospin G."/>
            <person name="Lang J.M."/>
            <person name="Coil D.A."/>
            <person name="Eisen J.A."/>
        </authorList>
    </citation>
    <scope>NUCLEOTIDE SEQUENCE [LARGE SCALE GENOMIC DNA]</scope>
    <source>
        <strain evidence="2 3">UCD-SED5</strain>
    </source>
</reference>
<dbReference type="PATRIC" id="fig|218284.4.peg.2710"/>
<gene>
    <name evidence="2" type="ORF">AM506_20825</name>
</gene>
<comment type="caution">
    <text evidence="2">The sequence shown here is derived from an EMBL/GenBank/DDBJ whole genome shotgun (WGS) entry which is preliminary data.</text>
</comment>
<dbReference type="InterPro" id="IPR001296">
    <property type="entry name" value="Glyco_trans_1"/>
</dbReference>
<dbReference type="GO" id="GO:0016757">
    <property type="term" value="F:glycosyltransferase activity"/>
    <property type="evidence" value="ECO:0007669"/>
    <property type="project" value="InterPro"/>
</dbReference>
<accession>A0A0P6WC88</accession>
<keyword evidence="2" id="KW-0808">Transferase</keyword>
<dbReference type="Proteomes" id="UP000050398">
    <property type="component" value="Unassembled WGS sequence"/>
</dbReference>
<proteinExistence type="predicted"/>